<keyword evidence="3 6" id="KW-0812">Transmembrane</keyword>
<dbReference type="GO" id="GO:0017004">
    <property type="term" value="P:cytochrome complex assembly"/>
    <property type="evidence" value="ECO:0007669"/>
    <property type="project" value="InterPro"/>
</dbReference>
<dbReference type="OrthoDB" id="4332145at2"/>
<evidence type="ECO:0000256" key="3">
    <source>
        <dbReference type="ARBA" id="ARBA00022692"/>
    </source>
</evidence>
<dbReference type="InterPro" id="IPR003834">
    <property type="entry name" value="Cyt_c_assmbl_TM_dom"/>
</dbReference>
<proteinExistence type="inferred from homology"/>
<feature type="transmembrane region" description="Helical" evidence="6">
    <location>
        <begin position="159"/>
        <end position="178"/>
    </location>
</feature>
<feature type="transmembrane region" description="Helical" evidence="6">
    <location>
        <begin position="6"/>
        <end position="33"/>
    </location>
</feature>
<evidence type="ECO:0000256" key="2">
    <source>
        <dbReference type="ARBA" id="ARBA00006143"/>
    </source>
</evidence>
<reference evidence="8 9" key="1">
    <citation type="submission" date="2013-08" db="EMBL/GenBank/DDBJ databases">
        <title>Genome sequencing of Cellulomonas carbonis T26.</title>
        <authorList>
            <person name="Chen F."/>
            <person name="Li Y."/>
            <person name="Wang G."/>
        </authorList>
    </citation>
    <scope>NUCLEOTIDE SEQUENCE [LARGE SCALE GENOMIC DNA]</scope>
    <source>
        <strain evidence="8 9">T26</strain>
    </source>
</reference>
<evidence type="ECO:0000259" key="7">
    <source>
        <dbReference type="Pfam" id="PF02683"/>
    </source>
</evidence>
<protein>
    <submittedName>
        <fullName evidence="8">Cytochrome C biogenesis protein</fullName>
    </submittedName>
</protein>
<feature type="domain" description="Cytochrome C biogenesis protein transmembrane" evidence="7">
    <location>
        <begin position="8"/>
        <end position="174"/>
    </location>
</feature>
<dbReference type="Proteomes" id="UP000029839">
    <property type="component" value="Unassembled WGS sequence"/>
</dbReference>
<dbReference type="AlphaFoldDB" id="A0A0A0BUE5"/>
<organism evidence="8 9">
    <name type="scientific">Cellulomonas carbonis T26</name>
    <dbReference type="NCBI Taxonomy" id="947969"/>
    <lineage>
        <taxon>Bacteria</taxon>
        <taxon>Bacillati</taxon>
        <taxon>Actinomycetota</taxon>
        <taxon>Actinomycetes</taxon>
        <taxon>Micrococcales</taxon>
        <taxon>Cellulomonadaceae</taxon>
        <taxon>Cellulomonas</taxon>
    </lineage>
</organism>
<feature type="transmembrane region" description="Helical" evidence="6">
    <location>
        <begin position="74"/>
        <end position="92"/>
    </location>
</feature>
<dbReference type="EMBL" id="AXCY01000009">
    <property type="protein sequence ID" value="KGM12043.1"/>
    <property type="molecule type" value="Genomic_DNA"/>
</dbReference>
<dbReference type="PANTHER" id="PTHR31272">
    <property type="entry name" value="CYTOCHROME C-TYPE BIOGENESIS PROTEIN HI_1454-RELATED"/>
    <property type="match status" value="1"/>
</dbReference>
<comment type="caution">
    <text evidence="8">The sequence shown here is derived from an EMBL/GenBank/DDBJ whole genome shotgun (WGS) entry which is preliminary data.</text>
</comment>
<keyword evidence="9" id="KW-1185">Reference proteome</keyword>
<dbReference type="GO" id="GO:0016020">
    <property type="term" value="C:membrane"/>
    <property type="evidence" value="ECO:0007669"/>
    <property type="project" value="UniProtKB-SubCell"/>
</dbReference>
<evidence type="ECO:0000256" key="4">
    <source>
        <dbReference type="ARBA" id="ARBA00022989"/>
    </source>
</evidence>
<keyword evidence="4 6" id="KW-1133">Transmembrane helix</keyword>
<keyword evidence="5 6" id="KW-0472">Membrane</keyword>
<sequence length="287" mass="29372">MEVGYLTALLGGALALLSPCGALLLPAFFAGTIGAGPRLLAHGTVFYLGLTVTLVPLGLGAALLGAALTQHRDILVAVTGWLVIAFGVMQALGRGFDLRRLVPGSGRLEVAGRSRDGLPRTFLLGTVSGVAGFCAGPILGAVLTLAAASGSAVLGGTMLAVYAAGMVLPLVGIAWLWARRGASVGRSFLRGREVAVGRLRLHSTSLVTGLLLVAVGVVFVTTNGMTAAPELVPTHVQADLQERVVAWGAAVPDVVTVGVLAIGALALWWLVRRRATTSAPEHAEDRP</sequence>
<evidence type="ECO:0000313" key="9">
    <source>
        <dbReference type="Proteomes" id="UP000029839"/>
    </source>
</evidence>
<feature type="transmembrane region" description="Helical" evidence="6">
    <location>
        <begin position="199"/>
        <end position="224"/>
    </location>
</feature>
<name>A0A0A0BUE5_9CELL</name>
<evidence type="ECO:0000256" key="6">
    <source>
        <dbReference type="SAM" id="Phobius"/>
    </source>
</evidence>
<reference evidence="8 9" key="2">
    <citation type="journal article" date="2015" name="Stand. Genomic Sci.">
        <title>Draft genome sequence of Cellulomonas carbonis T26(T) and comparative analysis of six Cellulomonas genomes.</title>
        <authorList>
            <person name="Zhuang W."/>
            <person name="Zhang S."/>
            <person name="Xia X."/>
            <person name="Wang G."/>
        </authorList>
    </citation>
    <scope>NUCLEOTIDE SEQUENCE [LARGE SCALE GENOMIC DNA]</scope>
    <source>
        <strain evidence="8 9">T26</strain>
    </source>
</reference>
<dbReference type="InterPro" id="IPR051790">
    <property type="entry name" value="Cytochrome_c-biogenesis_DsbD"/>
</dbReference>
<comment type="subcellular location">
    <subcellularLocation>
        <location evidence="1">Membrane</location>
        <topology evidence="1">Multi-pass membrane protein</topology>
    </subcellularLocation>
</comment>
<feature type="transmembrane region" description="Helical" evidence="6">
    <location>
        <begin position="244"/>
        <end position="271"/>
    </location>
</feature>
<gene>
    <name evidence="8" type="ORF">N868_02615</name>
</gene>
<dbReference type="PANTHER" id="PTHR31272:SF4">
    <property type="entry name" value="CYTOCHROME C-TYPE BIOGENESIS PROTEIN HI_1454-RELATED"/>
    <property type="match status" value="1"/>
</dbReference>
<evidence type="ECO:0000256" key="1">
    <source>
        <dbReference type="ARBA" id="ARBA00004141"/>
    </source>
</evidence>
<accession>A0A0A0BUE5</accession>
<evidence type="ECO:0000256" key="5">
    <source>
        <dbReference type="ARBA" id="ARBA00023136"/>
    </source>
</evidence>
<comment type="similarity">
    <text evidence="2">Belongs to the DsbD family.</text>
</comment>
<evidence type="ECO:0000313" key="8">
    <source>
        <dbReference type="EMBL" id="KGM12043.1"/>
    </source>
</evidence>
<feature type="transmembrane region" description="Helical" evidence="6">
    <location>
        <begin position="45"/>
        <end position="68"/>
    </location>
</feature>
<feature type="transmembrane region" description="Helical" evidence="6">
    <location>
        <begin position="122"/>
        <end position="147"/>
    </location>
</feature>
<dbReference type="Pfam" id="PF02683">
    <property type="entry name" value="DsbD_TM"/>
    <property type="match status" value="1"/>
</dbReference>
<dbReference type="RefSeq" id="WP_043603233.1">
    <property type="nucleotide sequence ID" value="NZ_AXCY01000009.1"/>
</dbReference>